<reference evidence="5 6" key="1">
    <citation type="journal article" date="2012" name="J. Bacteriol.">
        <title>Complete genome sequences of Desulfosporosinus orientis DSM765T, Desulfosporosinus youngiae DSM17734T, Desulfosporosinus meridiei DSM13257T, and Desulfosporosinus acidiphilus DSM22704T.</title>
        <authorList>
            <person name="Pester M."/>
            <person name="Brambilla E."/>
            <person name="Alazard D."/>
            <person name="Rattei T."/>
            <person name="Weinmaier T."/>
            <person name="Han J."/>
            <person name="Lucas S."/>
            <person name="Lapidus A."/>
            <person name="Cheng J.F."/>
            <person name="Goodwin L."/>
            <person name="Pitluck S."/>
            <person name="Peters L."/>
            <person name="Ovchinnikova G."/>
            <person name="Teshima H."/>
            <person name="Detter J.C."/>
            <person name="Han C.S."/>
            <person name="Tapia R."/>
            <person name="Land M.L."/>
            <person name="Hauser L."/>
            <person name="Kyrpides N.C."/>
            <person name="Ivanova N.N."/>
            <person name="Pagani I."/>
            <person name="Huntmann M."/>
            <person name="Wei C.L."/>
            <person name="Davenport K.W."/>
            <person name="Daligault H."/>
            <person name="Chain P.S."/>
            <person name="Chen A."/>
            <person name="Mavromatis K."/>
            <person name="Markowitz V."/>
            <person name="Szeto E."/>
            <person name="Mikhailova N."/>
            <person name="Pati A."/>
            <person name="Wagner M."/>
            <person name="Woyke T."/>
            <person name="Ollivier B."/>
            <person name="Klenk H.P."/>
            <person name="Spring S."/>
            <person name="Loy A."/>
        </authorList>
    </citation>
    <scope>NUCLEOTIDE SEQUENCE [LARGE SCALE GENOMIC DNA]</scope>
    <source>
        <strain evidence="6">DSM 22704 / JCM 16185 / SJ4</strain>
    </source>
</reference>
<organism evidence="5 6">
    <name type="scientific">Desulfosporosinus acidiphilus (strain DSM 22704 / JCM 16185 / SJ4)</name>
    <dbReference type="NCBI Taxonomy" id="646529"/>
    <lineage>
        <taxon>Bacteria</taxon>
        <taxon>Bacillati</taxon>
        <taxon>Bacillota</taxon>
        <taxon>Clostridia</taxon>
        <taxon>Eubacteriales</taxon>
        <taxon>Desulfitobacteriaceae</taxon>
        <taxon>Desulfosporosinus</taxon>
    </lineage>
</organism>
<dbReference type="GO" id="GO:0046872">
    <property type="term" value="F:metal ion binding"/>
    <property type="evidence" value="ECO:0007669"/>
    <property type="project" value="UniProtKB-KW"/>
</dbReference>
<keyword evidence="2" id="KW-0808">Transferase</keyword>
<protein>
    <recommendedName>
        <fullName evidence="7">3-keto-5-aminohexanoate cleavage enzyme</fullName>
    </recommendedName>
</protein>
<proteinExistence type="predicted"/>
<evidence type="ECO:0000313" key="6">
    <source>
        <dbReference type="Proteomes" id="UP000002892"/>
    </source>
</evidence>
<dbReference type="PANTHER" id="PTHR37418">
    <property type="entry name" value="3-KETO-5-AMINOHEXANOATE CLEAVAGE ENZYME-RELATED"/>
    <property type="match status" value="1"/>
</dbReference>
<evidence type="ECO:0000256" key="1">
    <source>
        <dbReference type="ARBA" id="ARBA00001947"/>
    </source>
</evidence>
<dbReference type="Pfam" id="PF05853">
    <property type="entry name" value="BKACE"/>
    <property type="match status" value="1"/>
</dbReference>
<name>I4D4W7_DESAJ</name>
<dbReference type="STRING" id="646529.Desaci_1864"/>
<evidence type="ECO:0008006" key="7">
    <source>
        <dbReference type="Google" id="ProtNLM"/>
    </source>
</evidence>
<dbReference type="InterPro" id="IPR013785">
    <property type="entry name" value="Aldolase_TIM"/>
</dbReference>
<keyword evidence="6" id="KW-1185">Reference proteome</keyword>
<dbReference type="AlphaFoldDB" id="I4D4W7"/>
<dbReference type="HOGENOM" id="CLU_065536_2_0_9"/>
<dbReference type="Gene3D" id="3.20.20.70">
    <property type="entry name" value="Aldolase class I"/>
    <property type="match status" value="1"/>
</dbReference>
<evidence type="ECO:0000256" key="2">
    <source>
        <dbReference type="ARBA" id="ARBA00022679"/>
    </source>
</evidence>
<dbReference type="RefSeq" id="WP_014826847.1">
    <property type="nucleotide sequence ID" value="NC_018068.1"/>
</dbReference>
<dbReference type="InterPro" id="IPR008567">
    <property type="entry name" value="BKACE"/>
</dbReference>
<dbReference type="eggNOG" id="COG3246">
    <property type="taxonomic scope" value="Bacteria"/>
</dbReference>
<dbReference type="EMBL" id="CP003639">
    <property type="protein sequence ID" value="AFM40841.1"/>
    <property type="molecule type" value="Genomic_DNA"/>
</dbReference>
<evidence type="ECO:0000313" key="5">
    <source>
        <dbReference type="EMBL" id="AFM40841.1"/>
    </source>
</evidence>
<dbReference type="KEGG" id="dai:Desaci_1864"/>
<evidence type="ECO:0000256" key="3">
    <source>
        <dbReference type="ARBA" id="ARBA00022723"/>
    </source>
</evidence>
<dbReference type="GO" id="GO:0043720">
    <property type="term" value="F:3-keto-5-aminohexanoate cleavage activity"/>
    <property type="evidence" value="ECO:0007669"/>
    <property type="project" value="InterPro"/>
</dbReference>
<keyword evidence="3" id="KW-0479">Metal-binding</keyword>
<sequence length="269" mass="29066">MEKLIITAALVGAEVTRKQTPFLPLSPREIADEAKKAWAAGASIVHLHMRDSIGNPTQNKELFAEAVDYIQAETDLIIQVSTGGAAGMTAEERIQPVTLAPEMASLSTGSVNFGEDVFSNPLPMVREFALACQNYHVKPEIEVFEAGMIQNALNLRELGLLHEPIHFNFVLGVPGGMPATAKNLLFLLDLIPPASTWTISGIGKHQLPMNTLGIILGGHVRTGFEDNIYYRKGVLAEGNTPLVERLVSLAQSLERPVASPSEARILLGL</sequence>
<comment type="cofactor">
    <cofactor evidence="1">
        <name>Zn(2+)</name>
        <dbReference type="ChEBI" id="CHEBI:29105"/>
    </cofactor>
</comment>
<dbReference type="PANTHER" id="PTHR37418:SF2">
    <property type="entry name" value="3-KETO-5-AMINOHEXANOATE CLEAVAGE ENZYME"/>
    <property type="match status" value="1"/>
</dbReference>
<dbReference type="OrthoDB" id="63399at2"/>
<gene>
    <name evidence="5" type="ordered locus">Desaci_1864</name>
</gene>
<keyword evidence="4" id="KW-0862">Zinc</keyword>
<accession>I4D4W7</accession>
<dbReference type="Proteomes" id="UP000002892">
    <property type="component" value="Chromosome"/>
</dbReference>
<evidence type="ECO:0000256" key="4">
    <source>
        <dbReference type="ARBA" id="ARBA00022833"/>
    </source>
</evidence>